<sequence>MSGSQSGIVCFLLLTISLMITGCGGDIDDAPEVAPVSGTVQFNGKPLEEGTIVFHPTSGRSASGMIKGGKIVEVTTTIKGDGAPVGDNKVTIFSTKPDPKDLSGMGTISLIPEKYNDVKKSGLNALIKGNQENTVTFDLKK</sequence>
<evidence type="ECO:0000313" key="2">
    <source>
        <dbReference type="Proteomes" id="UP000318704"/>
    </source>
</evidence>
<organism evidence="1 2">
    <name type="scientific">Gimesia aquarii</name>
    <dbReference type="NCBI Taxonomy" id="2527964"/>
    <lineage>
        <taxon>Bacteria</taxon>
        <taxon>Pseudomonadati</taxon>
        <taxon>Planctomycetota</taxon>
        <taxon>Planctomycetia</taxon>
        <taxon>Planctomycetales</taxon>
        <taxon>Planctomycetaceae</taxon>
        <taxon>Gimesia</taxon>
    </lineage>
</organism>
<evidence type="ECO:0000313" key="1">
    <source>
        <dbReference type="EMBL" id="QDT95422.1"/>
    </source>
</evidence>
<gene>
    <name evidence="1" type="ORF">V144x_08650</name>
</gene>
<name>A0A517VQY3_9PLAN</name>
<proteinExistence type="predicted"/>
<dbReference type="RefSeq" id="WP_144981844.1">
    <property type="nucleotide sequence ID" value="NZ_CP037920.1"/>
</dbReference>
<dbReference type="KEGG" id="gaw:V144x_08650"/>
<reference evidence="1 2" key="1">
    <citation type="submission" date="2019-03" db="EMBL/GenBank/DDBJ databases">
        <title>Deep-cultivation of Planctomycetes and their phenomic and genomic characterization uncovers novel biology.</title>
        <authorList>
            <person name="Wiegand S."/>
            <person name="Jogler M."/>
            <person name="Boedeker C."/>
            <person name="Pinto D."/>
            <person name="Vollmers J."/>
            <person name="Rivas-Marin E."/>
            <person name="Kohn T."/>
            <person name="Peeters S.H."/>
            <person name="Heuer A."/>
            <person name="Rast P."/>
            <person name="Oberbeckmann S."/>
            <person name="Bunk B."/>
            <person name="Jeske O."/>
            <person name="Meyerdierks A."/>
            <person name="Storesund J.E."/>
            <person name="Kallscheuer N."/>
            <person name="Luecker S."/>
            <person name="Lage O.M."/>
            <person name="Pohl T."/>
            <person name="Merkel B.J."/>
            <person name="Hornburger P."/>
            <person name="Mueller R.-W."/>
            <person name="Bruemmer F."/>
            <person name="Labrenz M."/>
            <person name="Spormann A.M."/>
            <person name="Op den Camp H."/>
            <person name="Overmann J."/>
            <person name="Amann R."/>
            <person name="Jetten M.S.M."/>
            <person name="Mascher T."/>
            <person name="Medema M.H."/>
            <person name="Devos D.P."/>
            <person name="Kaster A.-K."/>
            <person name="Ovreas L."/>
            <person name="Rohde M."/>
            <person name="Galperin M.Y."/>
            <person name="Jogler C."/>
        </authorList>
    </citation>
    <scope>NUCLEOTIDE SEQUENCE [LARGE SCALE GENOMIC DNA]</scope>
    <source>
        <strain evidence="1 2">V144</strain>
    </source>
</reference>
<dbReference type="EMBL" id="CP037920">
    <property type="protein sequence ID" value="QDT95422.1"/>
    <property type="molecule type" value="Genomic_DNA"/>
</dbReference>
<dbReference type="Proteomes" id="UP000318704">
    <property type="component" value="Chromosome"/>
</dbReference>
<accession>A0A517VQY3</accession>
<protein>
    <submittedName>
        <fullName evidence="1">Uncharacterized protein</fullName>
    </submittedName>
</protein>
<dbReference type="AlphaFoldDB" id="A0A517VQY3"/>